<evidence type="ECO:0000256" key="9">
    <source>
        <dbReference type="ARBA" id="ARBA00023125"/>
    </source>
</evidence>
<keyword evidence="3 13" id="KW-0540">Nuclease</keyword>
<evidence type="ECO:0000256" key="6">
    <source>
        <dbReference type="ARBA" id="ARBA00022763"/>
    </source>
</evidence>
<evidence type="ECO:0000256" key="8">
    <source>
        <dbReference type="ARBA" id="ARBA00022842"/>
    </source>
</evidence>
<dbReference type="InterPro" id="IPR002176">
    <property type="entry name" value="X-over_junc_endoDNase_RuvC"/>
</dbReference>
<dbReference type="RefSeq" id="WP_181496014.1">
    <property type="nucleotide sequence ID" value="NZ_CP032152.1"/>
</dbReference>
<dbReference type="InterPro" id="IPR012337">
    <property type="entry name" value="RNaseH-like_sf"/>
</dbReference>
<evidence type="ECO:0000256" key="12">
    <source>
        <dbReference type="ARBA" id="ARBA00029354"/>
    </source>
</evidence>
<dbReference type="GO" id="GO:0048476">
    <property type="term" value="C:Holliday junction resolvase complex"/>
    <property type="evidence" value="ECO:0007669"/>
    <property type="project" value="UniProtKB-UniRule"/>
</dbReference>
<keyword evidence="10 13" id="KW-0233">DNA recombination</keyword>
<comment type="function">
    <text evidence="13">The RuvA-RuvB-RuvC complex processes Holliday junction (HJ) DNA during genetic recombination and DNA repair. Endonuclease that resolves HJ intermediates. Cleaves cruciform DNA by making single-stranded nicks across the HJ at symmetrical positions within the homologous arms, yielding a 5'-phosphate and a 3'-hydroxyl group; requires a central core of homology in the junction. The consensus cleavage sequence is 5'-(A/T)TT(C/G)-3'. Cleavage occurs on the 3'-side of the TT dinucleotide at the point of strand exchange. HJ branch migration catalyzed by RuvA-RuvB allows RuvC to scan DNA until it finds its consensus sequence, where it cleaves and resolves the cruciform DNA.</text>
</comment>
<dbReference type="EMBL" id="CP032152">
    <property type="protein sequence ID" value="AXY67402.1"/>
    <property type="molecule type" value="Genomic_DNA"/>
</dbReference>
<evidence type="ECO:0000256" key="7">
    <source>
        <dbReference type="ARBA" id="ARBA00022801"/>
    </source>
</evidence>
<dbReference type="AlphaFoldDB" id="A0A3B7MC07"/>
<evidence type="ECO:0000256" key="10">
    <source>
        <dbReference type="ARBA" id="ARBA00023172"/>
    </source>
</evidence>
<dbReference type="GO" id="GO:0003677">
    <property type="term" value="F:DNA binding"/>
    <property type="evidence" value="ECO:0007669"/>
    <property type="project" value="UniProtKB-KW"/>
</dbReference>
<sequence length="159" mass="17228">MRILGLDPGLATLGYGCIEIHGNTCQVCDFGVITTPSDAPVGDRLQSLYTDLHTLIPALQPDWVALERLFFYKMSHTIVVAQARGVILLVLSQLHCPLMEFTPPQVKQALTGYGNAAKMDVQQAVQRELNLSTLPKPDDAADALAIALTASRHCDSINS</sequence>
<feature type="binding site" evidence="13">
    <location>
        <position position="67"/>
    </location>
    <ligand>
        <name>Mg(2+)</name>
        <dbReference type="ChEBI" id="CHEBI:18420"/>
        <label>2</label>
    </ligand>
</feature>
<dbReference type="Pfam" id="PF02075">
    <property type="entry name" value="RuvC"/>
    <property type="match status" value="1"/>
</dbReference>
<comment type="subcellular location">
    <subcellularLocation>
        <location evidence="13">Cytoplasm</location>
    </subcellularLocation>
</comment>
<keyword evidence="11 13" id="KW-0234">DNA repair</keyword>
<dbReference type="GO" id="GO:0005737">
    <property type="term" value="C:cytoplasm"/>
    <property type="evidence" value="ECO:0007669"/>
    <property type="project" value="UniProtKB-SubCell"/>
</dbReference>
<dbReference type="CDD" id="cd16962">
    <property type="entry name" value="RuvC"/>
    <property type="match status" value="1"/>
</dbReference>
<dbReference type="GO" id="GO:0008821">
    <property type="term" value="F:crossover junction DNA endonuclease activity"/>
    <property type="evidence" value="ECO:0007669"/>
    <property type="project" value="UniProtKB-UniRule"/>
</dbReference>
<organism evidence="15 16">
    <name type="scientific">Thermosynechococcus sichuanensis E542</name>
    <dbReference type="NCBI Taxonomy" id="2016101"/>
    <lineage>
        <taxon>Bacteria</taxon>
        <taxon>Bacillati</taxon>
        <taxon>Cyanobacteriota</taxon>
        <taxon>Cyanophyceae</taxon>
        <taxon>Acaryochloridales</taxon>
        <taxon>Thermosynechococcaceae</taxon>
        <taxon>Thermosynechococcus</taxon>
        <taxon>Thermosynechococcus sichuanensis</taxon>
    </lineage>
</organism>
<comment type="cofactor">
    <cofactor evidence="13">
        <name>Mg(2+)</name>
        <dbReference type="ChEBI" id="CHEBI:18420"/>
    </cofactor>
    <text evidence="13">Binds 2 Mg(2+) ion per subunit.</text>
</comment>
<keyword evidence="2 13" id="KW-0963">Cytoplasm</keyword>
<dbReference type="InterPro" id="IPR036397">
    <property type="entry name" value="RNaseH_sf"/>
</dbReference>
<evidence type="ECO:0000256" key="13">
    <source>
        <dbReference type="HAMAP-Rule" id="MF_00034"/>
    </source>
</evidence>
<dbReference type="HAMAP" id="MF_00034">
    <property type="entry name" value="RuvC"/>
    <property type="match status" value="1"/>
</dbReference>
<comment type="catalytic activity">
    <reaction evidence="12 13">
        <text>Endonucleolytic cleavage at a junction such as a reciprocal single-stranded crossover between two homologous DNA duplexes (Holliday junction).</text>
        <dbReference type="EC" id="3.1.21.10"/>
    </reaction>
</comment>
<dbReference type="NCBIfam" id="TIGR00228">
    <property type="entry name" value="ruvC"/>
    <property type="match status" value="1"/>
</dbReference>
<dbReference type="GO" id="GO:0006281">
    <property type="term" value="P:DNA repair"/>
    <property type="evidence" value="ECO:0007669"/>
    <property type="project" value="UniProtKB-UniRule"/>
</dbReference>
<comment type="subunit">
    <text evidence="13">Homodimer which binds Holliday junction (HJ) DNA. The HJ becomes 2-fold symmetrical on binding to RuvC with unstacked arms; it has a different conformation from HJ DNA in complex with RuvA. In the full resolvosome a probable DNA-RuvA(4)-RuvB(12)-RuvC(2) complex forms which resolves the HJ.</text>
</comment>
<dbReference type="GO" id="GO:0006310">
    <property type="term" value="P:DNA recombination"/>
    <property type="evidence" value="ECO:0007669"/>
    <property type="project" value="UniProtKB-UniRule"/>
</dbReference>
<accession>A0A3B7MC07</accession>
<evidence type="ECO:0000256" key="1">
    <source>
        <dbReference type="ARBA" id="ARBA00009518"/>
    </source>
</evidence>
<feature type="active site" evidence="13">
    <location>
        <position position="67"/>
    </location>
</feature>
<dbReference type="EC" id="3.1.21.10" evidence="13 14"/>
<evidence type="ECO:0000256" key="4">
    <source>
        <dbReference type="ARBA" id="ARBA00022723"/>
    </source>
</evidence>
<dbReference type="Proteomes" id="UP000261812">
    <property type="component" value="Chromosome"/>
</dbReference>
<keyword evidence="9 13" id="KW-0238">DNA-binding</keyword>
<dbReference type="GO" id="GO:0000287">
    <property type="term" value="F:magnesium ion binding"/>
    <property type="evidence" value="ECO:0007669"/>
    <property type="project" value="UniProtKB-UniRule"/>
</dbReference>
<protein>
    <recommendedName>
        <fullName evidence="13 14">Crossover junction endodeoxyribonuclease RuvC</fullName>
        <ecNumber evidence="13 14">3.1.21.10</ecNumber>
    </recommendedName>
    <alternativeName>
        <fullName evidence="13">Holliday junction nuclease RuvC</fullName>
    </alternativeName>
    <alternativeName>
        <fullName evidence="13">Holliday junction resolvase RuvC</fullName>
    </alternativeName>
</protein>
<dbReference type="PANTHER" id="PTHR30194:SF3">
    <property type="entry name" value="CROSSOVER JUNCTION ENDODEOXYRIBONUCLEASE RUVC"/>
    <property type="match status" value="1"/>
</dbReference>
<evidence type="ECO:0000313" key="15">
    <source>
        <dbReference type="EMBL" id="AXY67402.1"/>
    </source>
</evidence>
<feature type="active site" evidence="13">
    <location>
        <position position="7"/>
    </location>
</feature>
<name>A0A3B7MC07_9CYAN</name>
<feature type="active site" evidence="13">
    <location>
        <position position="139"/>
    </location>
</feature>
<evidence type="ECO:0000256" key="14">
    <source>
        <dbReference type="NCBIfam" id="TIGR00228"/>
    </source>
</evidence>
<dbReference type="SUPFAM" id="SSF53098">
    <property type="entry name" value="Ribonuclease H-like"/>
    <property type="match status" value="1"/>
</dbReference>
<reference evidence="16" key="1">
    <citation type="submission" date="2018-09" db="EMBL/GenBank/DDBJ databases">
        <title>Complete genome sequence of thermophilic cyanobacteria strain Thermosynechococcus elongatus PKUAC-SCTE542.</title>
        <authorList>
            <person name="Liang Y."/>
            <person name="Tang J."/>
            <person name="Daroch M."/>
        </authorList>
    </citation>
    <scope>NUCLEOTIDE SEQUENCE [LARGE SCALE GENOMIC DNA]</scope>
    <source>
        <strain evidence="16">E542</strain>
    </source>
</reference>
<evidence type="ECO:0000256" key="11">
    <source>
        <dbReference type="ARBA" id="ARBA00023204"/>
    </source>
</evidence>
<dbReference type="NCBIfam" id="NF000711">
    <property type="entry name" value="PRK00039.2-1"/>
    <property type="match status" value="1"/>
</dbReference>
<dbReference type="Gene3D" id="3.30.420.10">
    <property type="entry name" value="Ribonuclease H-like superfamily/Ribonuclease H"/>
    <property type="match status" value="1"/>
</dbReference>
<evidence type="ECO:0000256" key="2">
    <source>
        <dbReference type="ARBA" id="ARBA00022490"/>
    </source>
</evidence>
<keyword evidence="4 13" id="KW-0479">Metal-binding</keyword>
<keyword evidence="5 13" id="KW-0255">Endonuclease</keyword>
<evidence type="ECO:0000256" key="5">
    <source>
        <dbReference type="ARBA" id="ARBA00022759"/>
    </source>
</evidence>
<dbReference type="KEGG" id="tsq:D3A95_02305"/>
<feature type="binding site" evidence="13">
    <location>
        <position position="7"/>
    </location>
    <ligand>
        <name>Mg(2+)</name>
        <dbReference type="ChEBI" id="CHEBI:18420"/>
        <label>1</label>
    </ligand>
</feature>
<proteinExistence type="inferred from homology"/>
<keyword evidence="16" id="KW-1185">Reference proteome</keyword>
<gene>
    <name evidence="13 15" type="primary">ruvC</name>
    <name evidence="15" type="ORF">D3A95_02305</name>
</gene>
<dbReference type="PANTHER" id="PTHR30194">
    <property type="entry name" value="CROSSOVER JUNCTION ENDODEOXYRIBONUCLEASE RUVC"/>
    <property type="match status" value="1"/>
</dbReference>
<evidence type="ECO:0000256" key="3">
    <source>
        <dbReference type="ARBA" id="ARBA00022722"/>
    </source>
</evidence>
<dbReference type="FunFam" id="3.30.420.10:FF:000002">
    <property type="entry name" value="Crossover junction endodeoxyribonuclease RuvC"/>
    <property type="match status" value="1"/>
</dbReference>
<keyword evidence="6 13" id="KW-0227">DNA damage</keyword>
<comment type="similarity">
    <text evidence="1 13">Belongs to the RuvC family.</text>
</comment>
<dbReference type="PRINTS" id="PR00696">
    <property type="entry name" value="RSOLVASERUVC"/>
</dbReference>
<keyword evidence="7 13" id="KW-0378">Hydrolase</keyword>
<evidence type="ECO:0000313" key="16">
    <source>
        <dbReference type="Proteomes" id="UP000261812"/>
    </source>
</evidence>
<feature type="binding site" evidence="13">
    <location>
        <position position="139"/>
    </location>
    <ligand>
        <name>Mg(2+)</name>
        <dbReference type="ChEBI" id="CHEBI:18420"/>
        <label>1</label>
    </ligand>
</feature>
<keyword evidence="8 13" id="KW-0460">Magnesium</keyword>